<accession>A0A0F5Q340</accession>
<evidence type="ECO:0000313" key="4">
    <source>
        <dbReference type="Proteomes" id="UP000033519"/>
    </source>
</evidence>
<evidence type="ECO:0000313" key="5">
    <source>
        <dbReference type="Proteomes" id="UP000182258"/>
    </source>
</evidence>
<organism evidence="3 5">
    <name type="scientific">Devosia psychrophila</name>
    <dbReference type="NCBI Taxonomy" id="728005"/>
    <lineage>
        <taxon>Bacteria</taxon>
        <taxon>Pseudomonadati</taxon>
        <taxon>Pseudomonadota</taxon>
        <taxon>Alphaproteobacteria</taxon>
        <taxon>Hyphomicrobiales</taxon>
        <taxon>Devosiaceae</taxon>
        <taxon>Devosia</taxon>
    </lineage>
</organism>
<evidence type="ECO:0000256" key="1">
    <source>
        <dbReference type="SAM" id="SignalP"/>
    </source>
</evidence>
<dbReference type="STRING" id="728005.SAMN04488059_1505"/>
<dbReference type="OrthoDB" id="237412at2"/>
<dbReference type="Proteomes" id="UP000033519">
    <property type="component" value="Unassembled WGS sequence"/>
</dbReference>
<dbReference type="Gene3D" id="1.20.1600.10">
    <property type="entry name" value="Outer membrane efflux proteins (OEP)"/>
    <property type="match status" value="1"/>
</dbReference>
<dbReference type="GO" id="GO:0015562">
    <property type="term" value="F:efflux transmembrane transporter activity"/>
    <property type="evidence" value="ECO:0007669"/>
    <property type="project" value="InterPro"/>
</dbReference>
<dbReference type="AlphaFoldDB" id="A0A0F5Q340"/>
<protein>
    <submittedName>
        <fullName evidence="2">Copper resistance protein</fullName>
    </submittedName>
    <submittedName>
        <fullName evidence="3">Outer membrane protein TolC</fullName>
    </submittedName>
</protein>
<dbReference type="Proteomes" id="UP000182258">
    <property type="component" value="Unassembled WGS sequence"/>
</dbReference>
<dbReference type="InterPro" id="IPR010131">
    <property type="entry name" value="MdtP/NodT-like"/>
</dbReference>
<dbReference type="EMBL" id="LAPV01000020">
    <property type="protein sequence ID" value="KKC34499.1"/>
    <property type="molecule type" value="Genomic_DNA"/>
</dbReference>
<feature type="chain" id="PRO_5010418775" evidence="1">
    <location>
        <begin position="34"/>
        <end position="477"/>
    </location>
</feature>
<sequence length="477" mass="50906">MIDSCTARFPLPGRWLLSIAALALTLSACTTFSKDGGMSPVVSRVRAEINQDTVKISTPADEASARDRVQRLLASSLTADTAVQVALLNNRGLQAEFNELGVSEADYVAASLPENPVLSIGKLVNGADFEIERRLVGSLLSLFTLPARKSVAESEFAAAELRTVESTFTLAAETRRAFYRAVAAKQVVGQLESAKQAADAAAELTTKLGETGAATTLEQARASAFYAEVSNQVAEARLEEQLEREALTRVLGLWGPEIGFKLPSQLPPVPDSLMGQDALETVAMGKRVDLAAMRLELEVTAKSLGLTEATRFVSILDLAGLSTTKGSTETGESETEVGAELEVQIPLFDAGGASVRRASETYMMAVNRLTERAINARSEVRAAYIRYRATYDISWQYRNRILPLRTTIDEQATLEYSGMLTDVFDLLTTASESVDSNVAAIGAKRDFFLASVDLQAAMIGGGSSAEAGGASASAEEP</sequence>
<dbReference type="PATRIC" id="fig|728005.3.peg.2533"/>
<dbReference type="SUPFAM" id="SSF56954">
    <property type="entry name" value="Outer membrane efflux proteins (OEP)"/>
    <property type="match status" value="1"/>
</dbReference>
<dbReference type="RefSeq" id="WP_046169450.1">
    <property type="nucleotide sequence ID" value="NZ_FOMB01000050.1"/>
</dbReference>
<keyword evidence="1" id="KW-0732">Signal</keyword>
<keyword evidence="4" id="KW-1185">Reference proteome</keyword>
<evidence type="ECO:0000313" key="2">
    <source>
        <dbReference type="EMBL" id="KKC34499.1"/>
    </source>
</evidence>
<reference evidence="3 5" key="2">
    <citation type="submission" date="2016-10" db="EMBL/GenBank/DDBJ databases">
        <authorList>
            <person name="de Groot N.N."/>
        </authorList>
    </citation>
    <scope>NUCLEOTIDE SEQUENCE [LARGE SCALE GENOMIC DNA]</scope>
    <source>
        <strain evidence="3 5">CGMCC 1.10210</strain>
    </source>
</reference>
<dbReference type="PANTHER" id="PTHR30203:SF24">
    <property type="entry name" value="BLR4935 PROTEIN"/>
    <property type="match status" value="1"/>
</dbReference>
<dbReference type="EMBL" id="FOMB01000050">
    <property type="protein sequence ID" value="SFD39140.1"/>
    <property type="molecule type" value="Genomic_DNA"/>
</dbReference>
<proteinExistence type="predicted"/>
<name>A0A0F5Q340_9HYPH</name>
<reference evidence="2 4" key="1">
    <citation type="submission" date="2015-03" db="EMBL/GenBank/DDBJ databases">
        <authorList>
            <person name="Lepp D."/>
            <person name="Hassan Y.I."/>
            <person name="Li X.-Z."/>
            <person name="Zhou T."/>
        </authorList>
    </citation>
    <scope>NUCLEOTIDE SEQUENCE [LARGE SCALE GENOMIC DNA]</scope>
    <source>
        <strain evidence="2 4">Cr7-05</strain>
    </source>
</reference>
<dbReference type="PANTHER" id="PTHR30203">
    <property type="entry name" value="OUTER MEMBRANE CATION EFFLUX PROTEIN"/>
    <property type="match status" value="1"/>
</dbReference>
<evidence type="ECO:0000313" key="3">
    <source>
        <dbReference type="EMBL" id="SFD39140.1"/>
    </source>
</evidence>
<feature type="signal peptide" evidence="1">
    <location>
        <begin position="1"/>
        <end position="33"/>
    </location>
</feature>
<gene>
    <name evidence="3" type="ORF">SAMN04488059_1505</name>
    <name evidence="2" type="ORF">WH91_02520</name>
</gene>